<dbReference type="RefSeq" id="WP_168727576.1">
    <property type="nucleotide sequence ID" value="NZ_CP051298.1"/>
</dbReference>
<evidence type="ECO:0000313" key="1">
    <source>
        <dbReference type="EMBL" id="QKD42130.1"/>
    </source>
</evidence>
<proteinExistence type="predicted"/>
<evidence type="ECO:0000313" key="2">
    <source>
        <dbReference type="Proteomes" id="UP000500755"/>
    </source>
</evidence>
<reference evidence="1 2" key="1">
    <citation type="submission" date="2020-05" db="EMBL/GenBank/DDBJ databases">
        <title>Complete genome sequence of Alicycliphilus denitrificans DP3.</title>
        <authorList>
            <person name="Chen X."/>
        </authorList>
    </citation>
    <scope>NUCLEOTIDE SEQUENCE [LARGE SCALE GENOMIC DNA]</scope>
    <source>
        <strain evidence="1 2">DP3</strain>
    </source>
</reference>
<organism evidence="1 2">
    <name type="scientific">Alicycliphilus denitrificans</name>
    <dbReference type="NCBI Taxonomy" id="179636"/>
    <lineage>
        <taxon>Bacteria</taxon>
        <taxon>Pseudomonadati</taxon>
        <taxon>Pseudomonadota</taxon>
        <taxon>Betaproteobacteria</taxon>
        <taxon>Burkholderiales</taxon>
        <taxon>Comamonadaceae</taxon>
        <taxon>Alicycliphilus</taxon>
    </lineage>
</organism>
<name>A0A858ZMV8_9BURK</name>
<dbReference type="EMBL" id="CP051298">
    <property type="protein sequence ID" value="QKD42130.1"/>
    <property type="molecule type" value="Genomic_DNA"/>
</dbReference>
<dbReference type="Proteomes" id="UP000500755">
    <property type="component" value="Chromosome"/>
</dbReference>
<protein>
    <submittedName>
        <fullName evidence="1">Uncharacterized protein</fullName>
    </submittedName>
</protein>
<dbReference type="AlphaFoldDB" id="A0A858ZMV8"/>
<gene>
    <name evidence="1" type="ORF">HF896_20555</name>
</gene>
<sequence>MYLIDVNRIAYRDSPLYYGRDGTDRYDAPTRDYGVLYLDRDLPIGSVFHKHQWLAA</sequence>
<accession>A0A858ZMV8</accession>